<proteinExistence type="predicted"/>
<reference evidence="3" key="1">
    <citation type="submission" date="2021-11" db="EMBL/GenBank/DDBJ databases">
        <authorList>
            <consortium name="Genoscope - CEA"/>
            <person name="William W."/>
        </authorList>
    </citation>
    <scope>NUCLEOTIDE SEQUENCE</scope>
</reference>
<comment type="caution">
    <text evidence="3">The sequence shown here is derived from an EMBL/GenBank/DDBJ whole genome shotgun (WGS) entry which is preliminary data.</text>
</comment>
<dbReference type="Gene3D" id="2.130.10.10">
    <property type="entry name" value="YVTN repeat-like/Quinoprotein amine dehydrogenase"/>
    <property type="match status" value="1"/>
</dbReference>
<name>A0A8J2S460_9STRA</name>
<sequence>MASYSTIPKETEPLVAKKQSNKMWIGAVAAICLFSALVVGGVPNDGGNSLRFYDAESGQLLHDIIFADGSAVNTIAFSPDGKHLAVGGESPEIVVIDAQRYFIVDKEAQDLSTFSLDFDADSTLAAGTVDSVLVYGHSDNEYEKYFEQEIADPDYTVRVNKIVWSPTEAGLLFAGSSDGHVRAFRVPSPPTMAPTLTPETPSPTHHESDAATPFAASAAVGLLALVAF</sequence>
<keyword evidence="2" id="KW-0472">Membrane</keyword>
<dbReference type="OrthoDB" id="6262491at2759"/>
<protein>
    <recommendedName>
        <fullName evidence="5">Anaphase-promoting complex subunit 4 WD40 domain-containing protein</fullName>
    </recommendedName>
</protein>
<dbReference type="SUPFAM" id="SSF50969">
    <property type="entry name" value="YVTN repeat-like/Quinoprotein amine dehydrogenase"/>
    <property type="match status" value="1"/>
</dbReference>
<dbReference type="EMBL" id="CAKKNE010000001">
    <property type="protein sequence ID" value="CAH0364377.1"/>
    <property type="molecule type" value="Genomic_DNA"/>
</dbReference>
<dbReference type="AlphaFoldDB" id="A0A8J2S460"/>
<keyword evidence="2" id="KW-0812">Transmembrane</keyword>
<feature type="region of interest" description="Disordered" evidence="1">
    <location>
        <begin position="188"/>
        <end position="209"/>
    </location>
</feature>
<accession>A0A8J2S460</accession>
<feature type="transmembrane region" description="Helical" evidence="2">
    <location>
        <begin position="23"/>
        <end position="42"/>
    </location>
</feature>
<dbReference type="Pfam" id="PF00400">
    <property type="entry name" value="WD40"/>
    <property type="match status" value="1"/>
</dbReference>
<dbReference type="SMART" id="SM00320">
    <property type="entry name" value="WD40"/>
    <property type="match status" value="2"/>
</dbReference>
<keyword evidence="2" id="KW-1133">Transmembrane helix</keyword>
<evidence type="ECO:0000256" key="2">
    <source>
        <dbReference type="SAM" id="Phobius"/>
    </source>
</evidence>
<dbReference type="Proteomes" id="UP000789595">
    <property type="component" value="Unassembled WGS sequence"/>
</dbReference>
<dbReference type="InterPro" id="IPR001680">
    <property type="entry name" value="WD40_rpt"/>
</dbReference>
<evidence type="ECO:0000313" key="4">
    <source>
        <dbReference type="Proteomes" id="UP000789595"/>
    </source>
</evidence>
<dbReference type="InterPro" id="IPR011044">
    <property type="entry name" value="Quino_amine_DH_bsu"/>
</dbReference>
<evidence type="ECO:0000313" key="3">
    <source>
        <dbReference type="EMBL" id="CAH0364377.1"/>
    </source>
</evidence>
<keyword evidence="4" id="KW-1185">Reference proteome</keyword>
<dbReference type="InterPro" id="IPR015943">
    <property type="entry name" value="WD40/YVTN_repeat-like_dom_sf"/>
</dbReference>
<gene>
    <name evidence="3" type="ORF">PECAL_1P07360</name>
</gene>
<organism evidence="3 4">
    <name type="scientific">Pelagomonas calceolata</name>
    <dbReference type="NCBI Taxonomy" id="35677"/>
    <lineage>
        <taxon>Eukaryota</taxon>
        <taxon>Sar</taxon>
        <taxon>Stramenopiles</taxon>
        <taxon>Ochrophyta</taxon>
        <taxon>Pelagophyceae</taxon>
        <taxon>Pelagomonadales</taxon>
        <taxon>Pelagomonadaceae</taxon>
        <taxon>Pelagomonas</taxon>
    </lineage>
</organism>
<evidence type="ECO:0000256" key="1">
    <source>
        <dbReference type="SAM" id="MobiDB-lite"/>
    </source>
</evidence>
<evidence type="ECO:0008006" key="5">
    <source>
        <dbReference type="Google" id="ProtNLM"/>
    </source>
</evidence>